<keyword evidence="1" id="KW-0175">Coiled coil</keyword>
<dbReference type="RefSeq" id="WP_007365971.1">
    <property type="nucleotide sequence ID" value="NZ_ACLR01000208.1"/>
</dbReference>
<gene>
    <name evidence="2" type="ORF">PORUE0001_1582</name>
</gene>
<organism evidence="2 3">
    <name type="scientific">Porphyromonas uenonis 60-3</name>
    <dbReference type="NCBI Taxonomy" id="596327"/>
    <lineage>
        <taxon>Bacteria</taxon>
        <taxon>Pseudomonadati</taxon>
        <taxon>Bacteroidota</taxon>
        <taxon>Bacteroidia</taxon>
        <taxon>Bacteroidales</taxon>
        <taxon>Porphyromonadaceae</taxon>
        <taxon>Porphyromonas</taxon>
    </lineage>
</organism>
<proteinExistence type="predicted"/>
<keyword evidence="3" id="KW-1185">Reference proteome</keyword>
<dbReference type="Proteomes" id="UP000003303">
    <property type="component" value="Unassembled WGS sequence"/>
</dbReference>
<evidence type="ECO:0000313" key="2">
    <source>
        <dbReference type="EMBL" id="EEK16163.1"/>
    </source>
</evidence>
<protein>
    <submittedName>
        <fullName evidence="2">Uncharacterized protein</fullName>
    </submittedName>
</protein>
<dbReference type="STRING" id="596327.PORUE0001_1582"/>
<evidence type="ECO:0000313" key="3">
    <source>
        <dbReference type="Proteomes" id="UP000003303"/>
    </source>
</evidence>
<evidence type="ECO:0000256" key="1">
    <source>
        <dbReference type="SAM" id="Coils"/>
    </source>
</evidence>
<dbReference type="OrthoDB" id="1467932at2"/>
<reference evidence="2 3" key="1">
    <citation type="submission" date="2009-04" db="EMBL/GenBank/DDBJ databases">
        <authorList>
            <person name="Sebastian Y."/>
            <person name="Madupu R."/>
            <person name="Durkin A.S."/>
            <person name="Torralba M."/>
            <person name="Methe B."/>
            <person name="Sutton G.G."/>
            <person name="Strausberg R.L."/>
            <person name="Nelson K.E."/>
        </authorList>
    </citation>
    <scope>NUCLEOTIDE SEQUENCE [LARGE SCALE GENOMIC DNA]</scope>
    <source>
        <strain evidence="2 3">60-3</strain>
    </source>
</reference>
<sequence length="107" mass="12402">MTHDEQLQVDALYQNAMRLLEQRDSLRQEVETQRLEIADLKGRLGELCDELEELKSRNRQLLMARALIVSGADMGIAKERMTQMIKRMDQSIALLELQHSIDTTQPH</sequence>
<name>C2MDP8_9PORP</name>
<feature type="coiled-coil region" evidence="1">
    <location>
        <begin position="9"/>
        <end position="98"/>
    </location>
</feature>
<accession>C2MDP8</accession>
<dbReference type="AlphaFoldDB" id="C2MDP8"/>
<dbReference type="EMBL" id="ACLR01000208">
    <property type="protein sequence ID" value="EEK16163.1"/>
    <property type="molecule type" value="Genomic_DNA"/>
</dbReference>
<comment type="caution">
    <text evidence="2">The sequence shown here is derived from an EMBL/GenBank/DDBJ whole genome shotgun (WGS) entry which is preliminary data.</text>
</comment>